<protein>
    <submittedName>
        <fullName evidence="3">Alpha/beta fold hydrolase</fullName>
    </submittedName>
</protein>
<dbReference type="Pfam" id="PF00975">
    <property type="entry name" value="Thioesterase"/>
    <property type="match status" value="1"/>
</dbReference>
<keyword evidence="4" id="KW-1185">Reference proteome</keyword>
<dbReference type="Gene3D" id="3.40.50.1820">
    <property type="entry name" value="alpha/beta hydrolase"/>
    <property type="match status" value="1"/>
</dbReference>
<dbReference type="SUPFAM" id="SSF53474">
    <property type="entry name" value="alpha/beta-Hydrolases"/>
    <property type="match status" value="1"/>
</dbReference>
<keyword evidence="3" id="KW-0378">Hydrolase</keyword>
<dbReference type="PANTHER" id="PTHR11487:SF0">
    <property type="entry name" value="S-ACYL FATTY ACID SYNTHASE THIOESTERASE, MEDIUM CHAIN"/>
    <property type="match status" value="1"/>
</dbReference>
<dbReference type="Proteomes" id="UP001553843">
    <property type="component" value="Unassembled WGS sequence"/>
</dbReference>
<dbReference type="RefSeq" id="WP_359773740.1">
    <property type="nucleotide sequence ID" value="NZ_JBEYRR010000001.1"/>
</dbReference>
<comment type="caution">
    <text evidence="3">The sequence shown here is derived from an EMBL/GenBank/DDBJ whole genome shotgun (WGS) entry which is preliminary data.</text>
</comment>
<gene>
    <name evidence="3" type="ORF">AB0887_37585</name>
</gene>
<reference evidence="3 4" key="1">
    <citation type="submission" date="2024-06" db="EMBL/GenBank/DDBJ databases">
        <title>The Natural Products Discovery Center: Release of the First 8490 Sequenced Strains for Exploring Actinobacteria Biosynthetic Diversity.</title>
        <authorList>
            <person name="Kalkreuter E."/>
            <person name="Kautsar S.A."/>
            <person name="Yang D."/>
            <person name="Bader C.D."/>
            <person name="Teijaro C.N."/>
            <person name="Fluegel L."/>
            <person name="Davis C.M."/>
            <person name="Simpson J.R."/>
            <person name="Lauterbach L."/>
            <person name="Steele A.D."/>
            <person name="Gui C."/>
            <person name="Meng S."/>
            <person name="Li G."/>
            <person name="Viehrig K."/>
            <person name="Ye F."/>
            <person name="Su P."/>
            <person name="Kiefer A.F."/>
            <person name="Nichols A."/>
            <person name="Cepeda A.J."/>
            <person name="Yan W."/>
            <person name="Fan B."/>
            <person name="Jiang Y."/>
            <person name="Adhikari A."/>
            <person name="Zheng C.-J."/>
            <person name="Schuster L."/>
            <person name="Cowan T.M."/>
            <person name="Smanski M.J."/>
            <person name="Chevrette M.G."/>
            <person name="De Carvalho L.P.S."/>
            <person name="Shen B."/>
        </authorList>
    </citation>
    <scope>NUCLEOTIDE SEQUENCE [LARGE SCALE GENOMIC DNA]</scope>
    <source>
        <strain evidence="3 4">NPDC047833</strain>
    </source>
</reference>
<dbReference type="PANTHER" id="PTHR11487">
    <property type="entry name" value="THIOESTERASE"/>
    <property type="match status" value="1"/>
</dbReference>
<name>A0ABV3MAA1_9ACTN</name>
<dbReference type="InterPro" id="IPR029058">
    <property type="entry name" value="AB_hydrolase_fold"/>
</dbReference>
<sequence length="258" mass="28147">MHRFLAVRPSGDGGRLRLFCFHHAGAGALAFAGWQPRVGRDVDVLPIRLPGREALLKEPRITDAEQLVHELQQDLGPLLDSSVPHAFYGHSLGALVAYRLTQHRLRAGLPPSRMLLVGACAAPQAPLDLLDARDPAELTDEELMVAFSDTQSLPEPLRRRPGRLTRVLATLRSDLLLARSLRSAPADALPCSLRAFAGRDDPMVSTAQVRAWRHCTSAGFRLDSVPGTHFFVRGRELPQRIGEVLRSLAPSAPPVPTG</sequence>
<feature type="domain" description="Thioesterase" evidence="2">
    <location>
        <begin position="17"/>
        <end position="234"/>
    </location>
</feature>
<comment type="similarity">
    <text evidence="1">Belongs to the thioesterase family.</text>
</comment>
<evidence type="ECO:0000313" key="3">
    <source>
        <dbReference type="EMBL" id="MEW2367622.1"/>
    </source>
</evidence>
<organism evidence="3 4">
    <name type="scientific">Streptomyces huasconensis</name>
    <dbReference type="NCBI Taxonomy" id="1854574"/>
    <lineage>
        <taxon>Bacteria</taxon>
        <taxon>Bacillati</taxon>
        <taxon>Actinomycetota</taxon>
        <taxon>Actinomycetes</taxon>
        <taxon>Kitasatosporales</taxon>
        <taxon>Streptomycetaceae</taxon>
        <taxon>Streptomyces</taxon>
    </lineage>
</organism>
<accession>A0ABV3MAA1</accession>
<dbReference type="InterPro" id="IPR012223">
    <property type="entry name" value="TEII"/>
</dbReference>
<dbReference type="InterPro" id="IPR001031">
    <property type="entry name" value="Thioesterase"/>
</dbReference>
<dbReference type="GO" id="GO:0016787">
    <property type="term" value="F:hydrolase activity"/>
    <property type="evidence" value="ECO:0007669"/>
    <property type="project" value="UniProtKB-KW"/>
</dbReference>
<proteinExistence type="inferred from homology"/>
<evidence type="ECO:0000313" key="4">
    <source>
        <dbReference type="Proteomes" id="UP001553843"/>
    </source>
</evidence>
<dbReference type="EMBL" id="JBEYRS010000028">
    <property type="protein sequence ID" value="MEW2367622.1"/>
    <property type="molecule type" value="Genomic_DNA"/>
</dbReference>
<evidence type="ECO:0000256" key="1">
    <source>
        <dbReference type="ARBA" id="ARBA00007169"/>
    </source>
</evidence>
<evidence type="ECO:0000259" key="2">
    <source>
        <dbReference type="Pfam" id="PF00975"/>
    </source>
</evidence>